<dbReference type="AlphaFoldDB" id="A0A0H2LSD9"/>
<comment type="caution">
    <text evidence="2">The sequence shown here is derived from an EMBL/GenBank/DDBJ whole genome shotgun (WGS) entry which is preliminary data.</text>
</comment>
<keyword evidence="3" id="KW-1185">Reference proteome</keyword>
<reference evidence="2 3" key="1">
    <citation type="submission" date="2015-03" db="EMBL/GenBank/DDBJ databases">
        <title>Genome sequence of Variovorax paradoxus TBEA6.</title>
        <authorList>
            <person name="Poehlein A."/>
            <person name="Schuldes J."/>
            <person name="Wuebbeler J.H."/>
            <person name="Hiessl S."/>
            <person name="Steinbuechel A."/>
            <person name="Daniel R."/>
        </authorList>
    </citation>
    <scope>NUCLEOTIDE SEQUENCE [LARGE SCALE GENOMIC DNA]</scope>
    <source>
        <strain evidence="2 3">TBEA6</strain>
    </source>
</reference>
<keyword evidence="1" id="KW-0812">Transmembrane</keyword>
<proteinExistence type="predicted"/>
<feature type="transmembrane region" description="Helical" evidence="1">
    <location>
        <begin position="68"/>
        <end position="90"/>
    </location>
</feature>
<evidence type="ECO:0000313" key="3">
    <source>
        <dbReference type="Proteomes" id="UP000035170"/>
    </source>
</evidence>
<feature type="transmembrane region" description="Helical" evidence="1">
    <location>
        <begin position="6"/>
        <end position="29"/>
    </location>
</feature>
<name>A0A0H2LSD9_VARPD</name>
<organism evidence="2 3">
    <name type="scientific">Variovorax paradoxus</name>
    <dbReference type="NCBI Taxonomy" id="34073"/>
    <lineage>
        <taxon>Bacteria</taxon>
        <taxon>Pseudomonadati</taxon>
        <taxon>Pseudomonadota</taxon>
        <taxon>Betaproteobacteria</taxon>
        <taxon>Burkholderiales</taxon>
        <taxon>Comamonadaceae</taxon>
        <taxon>Variovorax</taxon>
    </lineage>
</organism>
<evidence type="ECO:0000256" key="1">
    <source>
        <dbReference type="SAM" id="Phobius"/>
    </source>
</evidence>
<dbReference type="RefSeq" id="WP_047787337.1">
    <property type="nucleotide sequence ID" value="NZ_JZWI01000048.1"/>
</dbReference>
<gene>
    <name evidence="2" type="ORF">VPARA_62400</name>
</gene>
<keyword evidence="1" id="KW-0472">Membrane</keyword>
<dbReference type="Proteomes" id="UP000035170">
    <property type="component" value="Unassembled WGS sequence"/>
</dbReference>
<dbReference type="EMBL" id="JZWI01000048">
    <property type="protein sequence ID" value="KLN52616.1"/>
    <property type="molecule type" value="Genomic_DNA"/>
</dbReference>
<accession>A0A0H2LSD9</accession>
<protein>
    <submittedName>
        <fullName evidence="2">Uncharacterized protein</fullName>
    </submittedName>
</protein>
<dbReference type="PATRIC" id="fig|34073.19.peg.6418"/>
<keyword evidence="1" id="KW-1133">Transmembrane helix</keyword>
<evidence type="ECO:0000313" key="2">
    <source>
        <dbReference type="EMBL" id="KLN52616.1"/>
    </source>
</evidence>
<sequence length="95" mass="10261">MIDLLLPYIALTLLISSVISGIVAFCHAYRMLTEISPGRSRTANLFPYLVGILPGLLTKRGQEARNRFVFWLFIAVVCGVVSGVMIASHAPAGGQ</sequence>